<dbReference type="PROSITE" id="PS00086">
    <property type="entry name" value="CYTOCHROME_P450"/>
    <property type="match status" value="1"/>
</dbReference>
<comment type="catalytic activity">
    <reaction evidence="30">
        <text>32-hydroxy-24,25-dihydrolanosterol + reduced [NADPH--hemoprotein reductase] + O2 = 32-oxo-24,25-dihydrolanosterol + oxidized [NADPH--hemoprotein reductase] + 2 H2O + H(+)</text>
        <dbReference type="Rhea" id="RHEA:75087"/>
        <dbReference type="Rhea" id="RHEA-COMP:11964"/>
        <dbReference type="Rhea" id="RHEA-COMP:11965"/>
        <dbReference type="ChEBI" id="CHEBI:15377"/>
        <dbReference type="ChEBI" id="CHEBI:15378"/>
        <dbReference type="ChEBI" id="CHEBI:15379"/>
        <dbReference type="ChEBI" id="CHEBI:57618"/>
        <dbReference type="ChEBI" id="CHEBI:58210"/>
        <dbReference type="ChEBI" id="CHEBI:87057"/>
        <dbReference type="ChEBI" id="CHEBI:87060"/>
    </reaction>
    <physiologicalReaction direction="left-to-right" evidence="30">
        <dbReference type="Rhea" id="RHEA:75088"/>
    </physiologicalReaction>
</comment>
<dbReference type="Pfam" id="PF00067">
    <property type="entry name" value="p450"/>
    <property type="match status" value="1"/>
</dbReference>
<evidence type="ECO:0000256" key="24">
    <source>
        <dbReference type="ARBA" id="ARBA00047587"/>
    </source>
</evidence>
<dbReference type="GO" id="GO:0005506">
    <property type="term" value="F:iron ion binding"/>
    <property type="evidence" value="ECO:0007669"/>
    <property type="project" value="InterPro"/>
</dbReference>
<sequence length="514" mass="58420">MLLTLFEAGTSLIENAVEKVVEGNLTSTVLVTSAFILSLTYLFNCAFGHRQNPIILQGTICLYNVISFLQKYPPYIHSNIPFLGHAISFGKSPIEFLENAYNKYGPVFSFTMVGSTFTYLLGSDAATLLFNSKNEELNAEDVYSRLTTPVFGKGVAYDVPNTVFLEQKKMLKTGLNIAQFKQHVTMIEEETHDYFKRWGESGIKNLFEAVSELIILTASRCLHGKEIRNLLNEKVAQLYADLDGGFTHAAWLLPGWLPLPSFRRRDKAHREIKNIFYKVIQKRRESGERDDDMLQTLLDSTYKDGSPLTDDEIAGMLIGLLLAGQHTSSTTSAWLGFFLAKDKVLQDRCYAEQKAVCGEDLAALQYDQLKDISLLDRCLKETLRLRPPIMTMMRMARTPQTVAGYTIPPGHQVCVSPTVNHTLHDTWSERFDFNPDRYLQDNPAAVQKFAYVPFGAGRHRCIGENFAYVQIKTIWSTLLRLYQFDLVDGYFPTVNYTTMIHTPNNPIIQYKKRM</sequence>
<dbReference type="OMA" id="HWFPFVG"/>
<comment type="catalytic activity">
    <reaction evidence="25">
        <text>lanosterol + 3 reduced [NADPH--hemoprotein reductase] + 3 O2 = 4,4-dimethyl-5alpha-cholesta-8,14,24-trien-3beta-ol + formate + 3 oxidized [NADPH--hemoprotein reductase] + 4 H2O + 4 H(+)</text>
        <dbReference type="Rhea" id="RHEA:25286"/>
        <dbReference type="Rhea" id="RHEA-COMP:11964"/>
        <dbReference type="Rhea" id="RHEA-COMP:11965"/>
        <dbReference type="ChEBI" id="CHEBI:15377"/>
        <dbReference type="ChEBI" id="CHEBI:15378"/>
        <dbReference type="ChEBI" id="CHEBI:15379"/>
        <dbReference type="ChEBI" id="CHEBI:15740"/>
        <dbReference type="ChEBI" id="CHEBI:16521"/>
        <dbReference type="ChEBI" id="CHEBI:17813"/>
        <dbReference type="ChEBI" id="CHEBI:57618"/>
        <dbReference type="ChEBI" id="CHEBI:58210"/>
        <dbReference type="EC" id="1.14.14.154"/>
    </reaction>
    <physiologicalReaction direction="left-to-right" evidence="25">
        <dbReference type="Rhea" id="RHEA:25287"/>
    </physiologicalReaction>
</comment>
<keyword evidence="19" id="KW-0753">Steroid metabolism</keyword>
<keyword evidence="13 35" id="KW-0408">Iron</keyword>
<reference evidence="38" key="1">
    <citation type="journal article" date="2006" name="Science">
        <title>Ancient noncoding elements conserved in the human genome.</title>
        <authorList>
            <person name="Venkatesh B."/>
            <person name="Kirkness E.F."/>
            <person name="Loh Y.H."/>
            <person name="Halpern A.L."/>
            <person name="Lee A.P."/>
            <person name="Johnson J."/>
            <person name="Dandona N."/>
            <person name="Viswanathan L.D."/>
            <person name="Tay A."/>
            <person name="Venter J.C."/>
            <person name="Strausberg R.L."/>
            <person name="Brenner S."/>
        </authorList>
    </citation>
    <scope>NUCLEOTIDE SEQUENCE [LARGE SCALE GENOMIC DNA]</scope>
</reference>
<evidence type="ECO:0000256" key="16">
    <source>
        <dbReference type="ARBA" id="ARBA00023098"/>
    </source>
</evidence>
<evidence type="ECO:0000256" key="2">
    <source>
        <dbReference type="ARBA" id="ARBA00004389"/>
    </source>
</evidence>
<dbReference type="PRINTS" id="PR00465">
    <property type="entry name" value="EP450IV"/>
</dbReference>
<keyword evidence="14" id="KW-0756">Sterol biosynthesis</keyword>
<keyword evidence="15 36" id="KW-0503">Monooxygenase</keyword>
<comment type="subcellular location">
    <subcellularLocation>
        <location evidence="2">Endoplasmic reticulum membrane</location>
        <topology evidence="2">Single-pass membrane protein</topology>
    </subcellularLocation>
</comment>
<organism evidence="37 38">
    <name type="scientific">Callorhinchus milii</name>
    <name type="common">Ghost shark</name>
    <dbReference type="NCBI Taxonomy" id="7868"/>
    <lineage>
        <taxon>Eukaryota</taxon>
        <taxon>Metazoa</taxon>
        <taxon>Chordata</taxon>
        <taxon>Craniata</taxon>
        <taxon>Vertebrata</taxon>
        <taxon>Chondrichthyes</taxon>
        <taxon>Holocephali</taxon>
        <taxon>Chimaeriformes</taxon>
        <taxon>Callorhinchidae</taxon>
        <taxon>Callorhinchus</taxon>
    </lineage>
</organism>
<evidence type="ECO:0000256" key="30">
    <source>
        <dbReference type="ARBA" id="ARBA00048736"/>
    </source>
</evidence>
<comment type="cofactor">
    <cofactor evidence="1 35">
        <name>heme</name>
        <dbReference type="ChEBI" id="CHEBI:30413"/>
    </cofactor>
</comment>
<reference evidence="37" key="4">
    <citation type="submission" date="2025-08" db="UniProtKB">
        <authorList>
            <consortium name="Ensembl"/>
        </authorList>
    </citation>
    <scope>IDENTIFICATION</scope>
</reference>
<keyword evidence="14" id="KW-0752">Steroid biosynthesis</keyword>
<dbReference type="Proteomes" id="UP000314986">
    <property type="component" value="Unassembled WGS sequence"/>
</dbReference>
<keyword evidence="5" id="KW-0153">Cholesterol metabolism</keyword>
<dbReference type="GO" id="GO:0006695">
    <property type="term" value="P:cholesterol biosynthetic process"/>
    <property type="evidence" value="ECO:0007669"/>
    <property type="project" value="UniProtKB-KW"/>
</dbReference>
<dbReference type="GO" id="GO:0005789">
    <property type="term" value="C:endoplasmic reticulum membrane"/>
    <property type="evidence" value="ECO:0007669"/>
    <property type="project" value="UniProtKB-SubCell"/>
</dbReference>
<keyword evidence="7" id="KW-0812">Transmembrane</keyword>
<evidence type="ECO:0000256" key="25">
    <source>
        <dbReference type="ARBA" id="ARBA00047670"/>
    </source>
</evidence>
<evidence type="ECO:0000256" key="1">
    <source>
        <dbReference type="ARBA" id="ARBA00001971"/>
    </source>
</evidence>
<comment type="catalytic activity">
    <reaction evidence="32">
        <text>a 14alpha-methyl steroid + reduced [NADPH--hemoprotein reductase] + O2 = a 14alpha-hydroxymethyl steroid + oxidized [NADPH--hemoprotein reductase] + H2O + H(+)</text>
        <dbReference type="Rhea" id="RHEA:68060"/>
        <dbReference type="Rhea" id="RHEA-COMP:11964"/>
        <dbReference type="Rhea" id="RHEA-COMP:11965"/>
        <dbReference type="ChEBI" id="CHEBI:15377"/>
        <dbReference type="ChEBI" id="CHEBI:15378"/>
        <dbReference type="ChEBI" id="CHEBI:15379"/>
        <dbReference type="ChEBI" id="CHEBI:57618"/>
        <dbReference type="ChEBI" id="CHEBI:58210"/>
        <dbReference type="ChEBI" id="CHEBI:138029"/>
        <dbReference type="ChEBI" id="CHEBI:176901"/>
    </reaction>
    <physiologicalReaction direction="left-to-right" evidence="32">
        <dbReference type="Rhea" id="RHEA:68061"/>
    </physiologicalReaction>
</comment>
<comment type="catalytic activity">
    <reaction evidence="34">
        <text>a 14alpha-formyl steroid + reduced [NADPH--hemoprotein reductase] + O2 = a Delta(14) steroid + formate + oxidized [NADPH--hemoprotein reductase] + H2O + 2 H(+)</text>
        <dbReference type="Rhea" id="RHEA:68068"/>
        <dbReference type="Rhea" id="RHEA-COMP:11964"/>
        <dbReference type="Rhea" id="RHEA-COMP:11965"/>
        <dbReference type="ChEBI" id="CHEBI:15377"/>
        <dbReference type="ChEBI" id="CHEBI:15378"/>
        <dbReference type="ChEBI" id="CHEBI:15379"/>
        <dbReference type="ChEBI" id="CHEBI:15740"/>
        <dbReference type="ChEBI" id="CHEBI:57618"/>
        <dbReference type="ChEBI" id="CHEBI:58210"/>
        <dbReference type="ChEBI" id="CHEBI:138031"/>
        <dbReference type="ChEBI" id="CHEBI:176902"/>
    </reaction>
    <physiologicalReaction direction="left-to-right" evidence="34">
        <dbReference type="Rhea" id="RHEA:68069"/>
    </physiologicalReaction>
</comment>
<comment type="catalytic activity">
    <reaction evidence="26">
        <text>a 14alpha-methyl steroid + 3 reduced [NADPH--hemoprotein reductase] + 3 O2 = a Delta(14) steroid + formate + 3 oxidized [NADPH--hemoprotein reductase] + 4 H2O + 4 H(+)</text>
        <dbReference type="Rhea" id="RHEA:54028"/>
        <dbReference type="Rhea" id="RHEA-COMP:11964"/>
        <dbReference type="Rhea" id="RHEA-COMP:11965"/>
        <dbReference type="ChEBI" id="CHEBI:15377"/>
        <dbReference type="ChEBI" id="CHEBI:15378"/>
        <dbReference type="ChEBI" id="CHEBI:15379"/>
        <dbReference type="ChEBI" id="CHEBI:15740"/>
        <dbReference type="ChEBI" id="CHEBI:57618"/>
        <dbReference type="ChEBI" id="CHEBI:58210"/>
        <dbReference type="ChEBI" id="CHEBI:138029"/>
        <dbReference type="ChEBI" id="CHEBI:138031"/>
        <dbReference type="EC" id="1.14.14.154"/>
    </reaction>
    <physiologicalReaction direction="left-to-right" evidence="26">
        <dbReference type="Rhea" id="RHEA:54029"/>
    </physiologicalReaction>
</comment>
<evidence type="ECO:0000256" key="22">
    <source>
        <dbReference type="ARBA" id="ARBA00041158"/>
    </source>
</evidence>
<dbReference type="InterPro" id="IPR001128">
    <property type="entry name" value="Cyt_P450"/>
</dbReference>
<evidence type="ECO:0000256" key="5">
    <source>
        <dbReference type="ARBA" id="ARBA00022548"/>
    </source>
</evidence>
<evidence type="ECO:0000256" key="32">
    <source>
        <dbReference type="ARBA" id="ARBA00048866"/>
    </source>
</evidence>
<evidence type="ECO:0000256" key="13">
    <source>
        <dbReference type="ARBA" id="ARBA00023004"/>
    </source>
</evidence>
<keyword evidence="12 36" id="KW-0560">Oxidoreductase</keyword>
<dbReference type="PANTHER" id="PTHR24304">
    <property type="entry name" value="CYTOCHROME P450 FAMILY 7"/>
    <property type="match status" value="1"/>
</dbReference>
<keyword evidence="10" id="KW-0256">Endoplasmic reticulum</keyword>
<dbReference type="GO" id="GO:0020037">
    <property type="term" value="F:heme binding"/>
    <property type="evidence" value="ECO:0007669"/>
    <property type="project" value="InterPro"/>
</dbReference>
<comment type="catalytic activity">
    <reaction evidence="28">
        <text>32-oxo-24,25-dihydrolanosterol + reduced [NADPH--hemoprotein reductase] + O2 = 4,4-dimethyl-8,14-cholestadien-3beta-ol + formate + oxidized [NADPH--hemoprotein reductase] + H2O + 2 H(+)</text>
        <dbReference type="Rhea" id="RHEA:75083"/>
        <dbReference type="Rhea" id="RHEA-COMP:11964"/>
        <dbReference type="Rhea" id="RHEA-COMP:11965"/>
        <dbReference type="ChEBI" id="CHEBI:15377"/>
        <dbReference type="ChEBI" id="CHEBI:15378"/>
        <dbReference type="ChEBI" id="CHEBI:15379"/>
        <dbReference type="ChEBI" id="CHEBI:15740"/>
        <dbReference type="ChEBI" id="CHEBI:57618"/>
        <dbReference type="ChEBI" id="CHEBI:58210"/>
        <dbReference type="ChEBI" id="CHEBI:78904"/>
        <dbReference type="ChEBI" id="CHEBI:87060"/>
    </reaction>
    <physiologicalReaction direction="left-to-right" evidence="28">
        <dbReference type="Rhea" id="RHEA:75084"/>
    </physiologicalReaction>
</comment>
<dbReference type="PANTHER" id="PTHR24304:SF2">
    <property type="entry name" value="24-HYDROXYCHOLESTEROL 7-ALPHA-HYDROXYLASE"/>
    <property type="match status" value="1"/>
</dbReference>
<evidence type="ECO:0000256" key="19">
    <source>
        <dbReference type="ARBA" id="ARBA00023221"/>
    </source>
</evidence>
<keyword evidence="38" id="KW-1185">Reference proteome</keyword>
<evidence type="ECO:0000256" key="10">
    <source>
        <dbReference type="ARBA" id="ARBA00022824"/>
    </source>
</evidence>
<keyword evidence="4" id="KW-0444">Lipid biosynthesis</keyword>
<evidence type="ECO:0000256" key="27">
    <source>
        <dbReference type="ARBA" id="ARBA00047983"/>
    </source>
</evidence>
<dbReference type="AlphaFoldDB" id="A0A4W3K246"/>
<protein>
    <recommendedName>
        <fullName evidence="22">Lanosterol 14-alpha demethylase</fullName>
        <ecNumber evidence="21">1.14.14.154</ecNumber>
    </recommendedName>
</protein>
<evidence type="ECO:0000313" key="38">
    <source>
        <dbReference type="Proteomes" id="UP000314986"/>
    </source>
</evidence>
<comment type="catalytic activity">
    <reaction evidence="24">
        <text>a 14alpha-hydroxymethyl steroid + reduced [NADPH--hemoprotein reductase] + O2 = a 14alpha-formyl steroid + oxidized [NADPH--hemoprotein reductase] + 2 H2O + H(+)</text>
        <dbReference type="Rhea" id="RHEA:68064"/>
        <dbReference type="Rhea" id="RHEA-COMP:11964"/>
        <dbReference type="Rhea" id="RHEA-COMP:11965"/>
        <dbReference type="ChEBI" id="CHEBI:15377"/>
        <dbReference type="ChEBI" id="CHEBI:15378"/>
        <dbReference type="ChEBI" id="CHEBI:15379"/>
        <dbReference type="ChEBI" id="CHEBI:57618"/>
        <dbReference type="ChEBI" id="CHEBI:58210"/>
        <dbReference type="ChEBI" id="CHEBI:176901"/>
        <dbReference type="ChEBI" id="CHEBI:176902"/>
    </reaction>
    <physiologicalReaction direction="left-to-right" evidence="24">
        <dbReference type="Rhea" id="RHEA:68065"/>
    </physiologicalReaction>
</comment>
<comment type="catalytic activity">
    <reaction evidence="33">
        <text>lanosterol + reduced [NADPH--hemoprotein reductase] + O2 = 32-hydroxylanosterol + oxidized [NADPH--hemoprotein reductase] + H2O + H(+)</text>
        <dbReference type="Rhea" id="RHEA:75103"/>
        <dbReference type="Rhea" id="RHEA-COMP:11964"/>
        <dbReference type="Rhea" id="RHEA-COMP:11965"/>
        <dbReference type="ChEBI" id="CHEBI:15377"/>
        <dbReference type="ChEBI" id="CHEBI:15378"/>
        <dbReference type="ChEBI" id="CHEBI:15379"/>
        <dbReference type="ChEBI" id="CHEBI:16521"/>
        <dbReference type="ChEBI" id="CHEBI:57618"/>
        <dbReference type="ChEBI" id="CHEBI:58210"/>
        <dbReference type="ChEBI" id="CHEBI:166806"/>
    </reaction>
    <physiologicalReaction direction="left-to-right" evidence="33">
        <dbReference type="Rhea" id="RHEA:75104"/>
    </physiologicalReaction>
</comment>
<proteinExistence type="inferred from homology"/>
<feature type="binding site" description="axial binding residue" evidence="35">
    <location>
        <position position="461"/>
    </location>
    <ligand>
        <name>heme</name>
        <dbReference type="ChEBI" id="CHEBI:30413"/>
    </ligand>
    <ligandPart>
        <name>Fe</name>
        <dbReference type="ChEBI" id="CHEBI:18248"/>
    </ligandPart>
</feature>
<dbReference type="Gene3D" id="1.10.630.10">
    <property type="entry name" value="Cytochrome P450"/>
    <property type="match status" value="1"/>
</dbReference>
<dbReference type="STRING" id="7868.ENSCMIP00000044773"/>
<keyword evidence="16" id="KW-0443">Lipid metabolism</keyword>
<evidence type="ECO:0000256" key="17">
    <source>
        <dbReference type="ARBA" id="ARBA00023136"/>
    </source>
</evidence>
<evidence type="ECO:0000256" key="11">
    <source>
        <dbReference type="ARBA" id="ARBA00022989"/>
    </source>
</evidence>
<comment type="catalytic activity">
    <reaction evidence="29">
        <text>32-oxolanosterol + reduced [NADPH--hemoprotein reductase] + O2 = 4,4-dimethyl-5alpha-cholesta-8,14,24-trien-3beta-ol + formate + oxidized [NADPH--hemoprotein reductase] + H2O + 2 H(+)</text>
        <dbReference type="Rhea" id="RHEA:75111"/>
        <dbReference type="Rhea" id="RHEA-COMP:11964"/>
        <dbReference type="Rhea" id="RHEA-COMP:11965"/>
        <dbReference type="ChEBI" id="CHEBI:15377"/>
        <dbReference type="ChEBI" id="CHEBI:15378"/>
        <dbReference type="ChEBI" id="CHEBI:15379"/>
        <dbReference type="ChEBI" id="CHEBI:15740"/>
        <dbReference type="ChEBI" id="CHEBI:17813"/>
        <dbReference type="ChEBI" id="CHEBI:57618"/>
        <dbReference type="ChEBI" id="CHEBI:58210"/>
        <dbReference type="ChEBI" id="CHEBI:166681"/>
    </reaction>
    <physiologicalReaction direction="left-to-right" evidence="29">
        <dbReference type="Rhea" id="RHEA:75112"/>
    </physiologicalReaction>
</comment>
<comment type="similarity">
    <text evidence="3 36">Belongs to the cytochrome P450 family.</text>
</comment>
<dbReference type="InParanoid" id="A0A4W3K246"/>
<comment type="pathway">
    <text evidence="20">Steroid biosynthesis; zymosterol biosynthesis; zymosterol from lanosterol: step 1/6.</text>
</comment>
<keyword evidence="18" id="KW-1207">Sterol metabolism</keyword>
<dbReference type="CDD" id="cd11042">
    <property type="entry name" value="CYP51-like"/>
    <property type="match status" value="1"/>
</dbReference>
<evidence type="ECO:0000313" key="37">
    <source>
        <dbReference type="Ensembl" id="ENSCMIP00000044773.1"/>
    </source>
</evidence>
<dbReference type="Ensembl" id="ENSCMIT00000045412.1">
    <property type="protein sequence ID" value="ENSCMIP00000044773.1"/>
    <property type="gene ID" value="ENSCMIG00000018475.1"/>
</dbReference>
<dbReference type="GeneTree" id="ENSGT00930000151026"/>
<evidence type="ECO:0000256" key="28">
    <source>
        <dbReference type="ARBA" id="ARBA00048245"/>
    </source>
</evidence>
<comment type="catalytic activity">
    <reaction evidence="23">
        <text>32-hydroxylanosterol + reduced [NADPH--hemoprotein reductase] + O2 = 32-oxolanosterol + oxidized [NADPH--hemoprotein reductase] + 2 H2O + H(+)</text>
        <dbReference type="Rhea" id="RHEA:75107"/>
        <dbReference type="Rhea" id="RHEA-COMP:11964"/>
        <dbReference type="Rhea" id="RHEA-COMP:11965"/>
        <dbReference type="ChEBI" id="CHEBI:15377"/>
        <dbReference type="ChEBI" id="CHEBI:15378"/>
        <dbReference type="ChEBI" id="CHEBI:15379"/>
        <dbReference type="ChEBI" id="CHEBI:57618"/>
        <dbReference type="ChEBI" id="CHEBI:58210"/>
        <dbReference type="ChEBI" id="CHEBI:166681"/>
        <dbReference type="ChEBI" id="CHEBI:166806"/>
    </reaction>
    <physiologicalReaction direction="left-to-right" evidence="23">
        <dbReference type="Rhea" id="RHEA:75108"/>
    </physiologicalReaction>
</comment>
<dbReference type="SUPFAM" id="SSF48264">
    <property type="entry name" value="Cytochrome P450"/>
    <property type="match status" value="1"/>
</dbReference>
<reference evidence="37" key="5">
    <citation type="submission" date="2025-09" db="UniProtKB">
        <authorList>
            <consortium name="Ensembl"/>
        </authorList>
    </citation>
    <scope>IDENTIFICATION</scope>
</reference>
<keyword evidence="11" id="KW-1133">Transmembrane helix</keyword>
<accession>A0A4W3K246</accession>
<evidence type="ECO:0000256" key="26">
    <source>
        <dbReference type="ARBA" id="ARBA00047702"/>
    </source>
</evidence>
<evidence type="ECO:0000256" key="18">
    <source>
        <dbReference type="ARBA" id="ARBA00023166"/>
    </source>
</evidence>
<evidence type="ECO:0000256" key="6">
    <source>
        <dbReference type="ARBA" id="ARBA00022617"/>
    </source>
</evidence>
<evidence type="ECO:0000256" key="4">
    <source>
        <dbReference type="ARBA" id="ARBA00022516"/>
    </source>
</evidence>
<evidence type="ECO:0000256" key="33">
    <source>
        <dbReference type="ARBA" id="ARBA00049163"/>
    </source>
</evidence>
<comment type="catalytic activity">
    <reaction evidence="27">
        <text>24,25-dihydrolanosterol + reduced [NADPH--hemoprotein reductase] + O2 = 32-hydroxy-24,25-dihydrolanosterol + oxidized [NADPH--hemoprotein reductase] + H2O + H(+)</text>
        <dbReference type="Rhea" id="RHEA:75079"/>
        <dbReference type="Rhea" id="RHEA-COMP:11964"/>
        <dbReference type="Rhea" id="RHEA-COMP:11965"/>
        <dbReference type="ChEBI" id="CHEBI:15377"/>
        <dbReference type="ChEBI" id="CHEBI:15378"/>
        <dbReference type="ChEBI" id="CHEBI:15379"/>
        <dbReference type="ChEBI" id="CHEBI:28113"/>
        <dbReference type="ChEBI" id="CHEBI:57618"/>
        <dbReference type="ChEBI" id="CHEBI:58210"/>
        <dbReference type="ChEBI" id="CHEBI:87057"/>
    </reaction>
    <physiologicalReaction direction="left-to-right" evidence="27">
        <dbReference type="Rhea" id="RHEA:75080"/>
    </physiologicalReaction>
</comment>
<dbReference type="FunFam" id="1.10.630.10:FF:000027">
    <property type="entry name" value="lanosterol 14-alpha demethylase isoform X1"/>
    <property type="match status" value="1"/>
</dbReference>
<reference evidence="38" key="3">
    <citation type="journal article" date="2014" name="Nature">
        <title>Elephant shark genome provides unique insights into gnathostome evolution.</title>
        <authorList>
            <consortium name="International Elephant Shark Genome Sequencing Consortium"/>
            <person name="Venkatesh B."/>
            <person name="Lee A.P."/>
            <person name="Ravi V."/>
            <person name="Maurya A.K."/>
            <person name="Lian M.M."/>
            <person name="Swann J.B."/>
            <person name="Ohta Y."/>
            <person name="Flajnik M.F."/>
            <person name="Sutoh Y."/>
            <person name="Kasahara M."/>
            <person name="Hoon S."/>
            <person name="Gangu V."/>
            <person name="Roy S.W."/>
            <person name="Irimia M."/>
            <person name="Korzh V."/>
            <person name="Kondrychyn I."/>
            <person name="Lim Z.W."/>
            <person name="Tay B.H."/>
            <person name="Tohari S."/>
            <person name="Kong K.W."/>
            <person name="Ho S."/>
            <person name="Lorente-Galdos B."/>
            <person name="Quilez J."/>
            <person name="Marques-Bonet T."/>
            <person name="Raney B.J."/>
            <person name="Ingham P.W."/>
            <person name="Tay A."/>
            <person name="Hillier L.W."/>
            <person name="Minx P."/>
            <person name="Boehm T."/>
            <person name="Wilson R.K."/>
            <person name="Brenner S."/>
            <person name="Warren W.C."/>
        </authorList>
    </citation>
    <scope>NUCLEOTIDE SEQUENCE [LARGE SCALE GENOMIC DNA]</scope>
</reference>
<dbReference type="InterPro" id="IPR017972">
    <property type="entry name" value="Cyt_P450_CS"/>
</dbReference>
<keyword evidence="9" id="KW-0152">Cholesterol biosynthesis</keyword>
<dbReference type="GO" id="GO:0008398">
    <property type="term" value="F:sterol 14-demethylase activity"/>
    <property type="evidence" value="ECO:0007669"/>
    <property type="project" value="UniProtKB-EC"/>
</dbReference>
<comment type="catalytic activity">
    <reaction evidence="31">
        <text>24,25-dihydrolanosterol + 3 reduced [NADPH--hemoprotein reductase] + 3 O2 = 4,4-dimethyl-8,14-cholestadien-3beta-ol + formate + 3 oxidized [NADPH--hemoprotein reductase] + 4 H2O + 4 H(+)</text>
        <dbReference type="Rhea" id="RHEA:45960"/>
        <dbReference type="Rhea" id="RHEA-COMP:11964"/>
        <dbReference type="Rhea" id="RHEA-COMP:11965"/>
        <dbReference type="ChEBI" id="CHEBI:15377"/>
        <dbReference type="ChEBI" id="CHEBI:15378"/>
        <dbReference type="ChEBI" id="CHEBI:15379"/>
        <dbReference type="ChEBI" id="CHEBI:15740"/>
        <dbReference type="ChEBI" id="CHEBI:28113"/>
        <dbReference type="ChEBI" id="CHEBI:57618"/>
        <dbReference type="ChEBI" id="CHEBI:58210"/>
        <dbReference type="ChEBI" id="CHEBI:78904"/>
    </reaction>
    <physiologicalReaction direction="left-to-right" evidence="31">
        <dbReference type="Rhea" id="RHEA:45961"/>
    </physiologicalReaction>
</comment>
<evidence type="ECO:0000256" key="21">
    <source>
        <dbReference type="ARBA" id="ARBA00038974"/>
    </source>
</evidence>
<evidence type="ECO:0000256" key="15">
    <source>
        <dbReference type="ARBA" id="ARBA00023033"/>
    </source>
</evidence>
<evidence type="ECO:0000256" key="14">
    <source>
        <dbReference type="ARBA" id="ARBA00023011"/>
    </source>
</evidence>
<name>A0A4W3K246_CALMI</name>
<keyword evidence="8 35" id="KW-0479">Metal-binding</keyword>
<evidence type="ECO:0000256" key="20">
    <source>
        <dbReference type="ARBA" id="ARBA00037887"/>
    </source>
</evidence>
<keyword evidence="17" id="KW-0472">Membrane</keyword>
<evidence type="ECO:0000256" key="35">
    <source>
        <dbReference type="PIRSR" id="PIRSR602403-1"/>
    </source>
</evidence>
<keyword evidence="6 35" id="KW-0349">Heme</keyword>
<evidence type="ECO:0000256" key="8">
    <source>
        <dbReference type="ARBA" id="ARBA00022723"/>
    </source>
</evidence>
<evidence type="ECO:0000256" key="7">
    <source>
        <dbReference type="ARBA" id="ARBA00022692"/>
    </source>
</evidence>
<dbReference type="EC" id="1.14.14.154" evidence="21"/>
<reference evidence="38" key="2">
    <citation type="journal article" date="2007" name="PLoS Biol.">
        <title>Survey sequencing and comparative analysis of the elephant shark (Callorhinchus milii) genome.</title>
        <authorList>
            <person name="Venkatesh B."/>
            <person name="Kirkness E.F."/>
            <person name="Loh Y.H."/>
            <person name="Halpern A.L."/>
            <person name="Lee A.P."/>
            <person name="Johnson J."/>
            <person name="Dandona N."/>
            <person name="Viswanathan L.D."/>
            <person name="Tay A."/>
            <person name="Venter J.C."/>
            <person name="Strausberg R.L."/>
            <person name="Brenner S."/>
        </authorList>
    </citation>
    <scope>NUCLEOTIDE SEQUENCE [LARGE SCALE GENOMIC DNA]</scope>
</reference>
<evidence type="ECO:0000256" key="31">
    <source>
        <dbReference type="ARBA" id="ARBA00048839"/>
    </source>
</evidence>
<evidence type="ECO:0000256" key="3">
    <source>
        <dbReference type="ARBA" id="ARBA00010617"/>
    </source>
</evidence>
<evidence type="ECO:0000256" key="23">
    <source>
        <dbReference type="ARBA" id="ARBA00047379"/>
    </source>
</evidence>
<dbReference type="InterPro" id="IPR036396">
    <property type="entry name" value="Cyt_P450_sf"/>
</dbReference>
<gene>
    <name evidence="37" type="primary">LOC103181227</name>
</gene>
<dbReference type="InterPro" id="IPR002403">
    <property type="entry name" value="Cyt_P450_E_grp-IV"/>
</dbReference>
<dbReference type="InterPro" id="IPR050529">
    <property type="entry name" value="CYP450_sterol_14alpha_dmase"/>
</dbReference>
<evidence type="ECO:0000256" key="34">
    <source>
        <dbReference type="ARBA" id="ARBA00049450"/>
    </source>
</evidence>
<evidence type="ECO:0000256" key="12">
    <source>
        <dbReference type="ARBA" id="ARBA00023002"/>
    </source>
</evidence>
<evidence type="ECO:0000256" key="29">
    <source>
        <dbReference type="ARBA" id="ARBA00048479"/>
    </source>
</evidence>
<evidence type="ECO:0000256" key="9">
    <source>
        <dbReference type="ARBA" id="ARBA00022778"/>
    </source>
</evidence>
<dbReference type="PRINTS" id="PR00385">
    <property type="entry name" value="P450"/>
</dbReference>
<evidence type="ECO:0000256" key="36">
    <source>
        <dbReference type="RuleBase" id="RU000461"/>
    </source>
</evidence>